<keyword evidence="2" id="KW-1185">Reference proteome</keyword>
<comment type="caution">
    <text evidence="1">The sequence shown here is derived from an EMBL/GenBank/DDBJ whole genome shotgun (WGS) entry which is preliminary data.</text>
</comment>
<dbReference type="EMBL" id="LUEZ02000107">
    <property type="protein sequence ID" value="RDB17856.1"/>
    <property type="molecule type" value="Genomic_DNA"/>
</dbReference>
<dbReference type="AlphaFoldDB" id="A0A369JGA4"/>
<organism evidence="1 2">
    <name type="scientific">Hypsizygus marmoreus</name>
    <name type="common">White beech mushroom</name>
    <name type="synonym">Agaricus marmoreus</name>
    <dbReference type="NCBI Taxonomy" id="39966"/>
    <lineage>
        <taxon>Eukaryota</taxon>
        <taxon>Fungi</taxon>
        <taxon>Dikarya</taxon>
        <taxon>Basidiomycota</taxon>
        <taxon>Agaricomycotina</taxon>
        <taxon>Agaricomycetes</taxon>
        <taxon>Agaricomycetidae</taxon>
        <taxon>Agaricales</taxon>
        <taxon>Tricholomatineae</taxon>
        <taxon>Lyophyllaceae</taxon>
        <taxon>Hypsizygus</taxon>
    </lineage>
</organism>
<reference evidence="1" key="1">
    <citation type="submission" date="2018-04" db="EMBL/GenBank/DDBJ databases">
        <title>Whole genome sequencing of Hypsizygus marmoreus.</title>
        <authorList>
            <person name="Choi I.-G."/>
            <person name="Min B."/>
            <person name="Kim J.-G."/>
            <person name="Kim S."/>
            <person name="Oh Y.-L."/>
            <person name="Kong W.-S."/>
            <person name="Park H."/>
            <person name="Jeong J."/>
            <person name="Song E.-S."/>
        </authorList>
    </citation>
    <scope>NUCLEOTIDE SEQUENCE [LARGE SCALE GENOMIC DNA]</scope>
    <source>
        <strain evidence="1">51987-8</strain>
    </source>
</reference>
<dbReference type="Proteomes" id="UP000076154">
    <property type="component" value="Unassembled WGS sequence"/>
</dbReference>
<evidence type="ECO:0000313" key="1">
    <source>
        <dbReference type="EMBL" id="RDB17856.1"/>
    </source>
</evidence>
<name>A0A369JGA4_HYPMA</name>
<evidence type="ECO:0008006" key="3">
    <source>
        <dbReference type="Google" id="ProtNLM"/>
    </source>
</evidence>
<accession>A0A369JGA4</accession>
<dbReference type="OrthoDB" id="3041043at2759"/>
<sequence length="350" mass="40316">MHILYLPATTDNIIMSNLDPVDFARFSTVCKPIHEDAMSFLSRAFNINKHLAPYFSPAETETFRRLQASTGMLISGTSALEFFLRYSFDNSLPELEVFVEHSFALQVGRWLITIGYEFIPVGRQNEEFKMAYTEASGPQGVRSYRSFKYATAVFSFFSFRTEKTVQLIAACNSPLQVILNMSLSCAMNIISHDIAVAFYPRSTFDKKESLLINYTGLPEQHIDSNHITLYEDRGWAMQTKLRLPEFIKLVRRVGDRSCWTIPLRPISYDGVRVSYPYRVTGNSWRHAFRGFRGNFMDTMPVTHYNLKYTYVLGCDDVAHAAMERVRIDIVGQEYADELYNEEITQQYGDI</sequence>
<evidence type="ECO:0000313" key="2">
    <source>
        <dbReference type="Proteomes" id="UP000076154"/>
    </source>
</evidence>
<proteinExistence type="predicted"/>
<gene>
    <name evidence="1" type="ORF">Hypma_000844</name>
</gene>
<dbReference type="InParanoid" id="A0A369JGA4"/>
<protein>
    <recommendedName>
        <fullName evidence="3">F-box domain-containing protein</fullName>
    </recommendedName>
</protein>